<reference evidence="4" key="1">
    <citation type="submission" date="2017-02" db="EMBL/GenBank/DDBJ databases">
        <authorList>
            <person name="Daims H."/>
        </authorList>
    </citation>
    <scope>NUCLEOTIDE SEQUENCE [LARGE SCALE GENOMIC DNA]</scope>
</reference>
<dbReference type="InterPro" id="IPR029058">
    <property type="entry name" value="AB_hydrolase_fold"/>
</dbReference>
<feature type="transmembrane region" description="Helical" evidence="1">
    <location>
        <begin position="411"/>
        <end position="428"/>
    </location>
</feature>
<dbReference type="Proteomes" id="UP000195442">
    <property type="component" value="Unassembled WGS sequence"/>
</dbReference>
<keyword evidence="1" id="KW-0472">Membrane</keyword>
<organism evidence="3 4">
    <name type="scientific">Crenothrix polyspora</name>
    <dbReference type="NCBI Taxonomy" id="360316"/>
    <lineage>
        <taxon>Bacteria</taxon>
        <taxon>Pseudomonadati</taxon>
        <taxon>Pseudomonadota</taxon>
        <taxon>Gammaproteobacteria</taxon>
        <taxon>Methylococcales</taxon>
        <taxon>Crenotrichaceae</taxon>
        <taxon>Crenothrix</taxon>
    </lineage>
</organism>
<accession>A0A1R4H5J2</accession>
<protein>
    <recommendedName>
        <fullName evidence="2">T6SS Phospholipase effector Tle1-like catalytic domain-containing protein</fullName>
    </recommendedName>
</protein>
<dbReference type="EMBL" id="FUKJ01000144">
    <property type="protein sequence ID" value="SJM91514.1"/>
    <property type="molecule type" value="Genomic_DNA"/>
</dbReference>
<evidence type="ECO:0000256" key="1">
    <source>
        <dbReference type="SAM" id="Phobius"/>
    </source>
</evidence>
<proteinExistence type="predicted"/>
<keyword evidence="1" id="KW-1133">Transmembrane helix</keyword>
<dbReference type="RefSeq" id="WP_179210169.1">
    <property type="nucleotide sequence ID" value="NZ_FUKJ01000144.1"/>
</dbReference>
<evidence type="ECO:0000259" key="2">
    <source>
        <dbReference type="Pfam" id="PF09994"/>
    </source>
</evidence>
<name>A0A1R4H5J2_9GAMM</name>
<dbReference type="Pfam" id="PF09994">
    <property type="entry name" value="T6SS_Tle1-like_cat"/>
    <property type="match status" value="1"/>
</dbReference>
<gene>
    <name evidence="3" type="ORF">CRENPOLYSF2_2280012</name>
</gene>
<dbReference type="AlphaFoldDB" id="A0A1R4H5J2"/>
<dbReference type="SUPFAM" id="SSF53474">
    <property type="entry name" value="alpha/beta-Hydrolases"/>
    <property type="match status" value="1"/>
</dbReference>
<dbReference type="InterPro" id="IPR018712">
    <property type="entry name" value="Tle1-like_cat"/>
</dbReference>
<keyword evidence="4" id="KW-1185">Reference proteome</keyword>
<feature type="domain" description="T6SS Phospholipase effector Tle1-like catalytic" evidence="2">
    <location>
        <begin position="3"/>
        <end position="274"/>
    </location>
</feature>
<sequence length="510" mass="58117">MSKNIILLSDGTGNSNIKDRGTNVFKLYEAIDFNLPDCQQVAFYDDGVGTQEFKPLKILGGAFGWGLSRNVRHLYKELVRTYEPGDKIYLFGFSRGAFTVRRLAGFICEMGILDKTAYLDEQLDNAVWHSFRRYRAKNPALLEPLYDPVIKLVFENGIHKLADKELKLCDAKPSIEFIGAWDTVAAVGLPFDWATDILDSLIFRFKFKDHDLHKRVHKAYHAISVDDERQSFSPLLWNDNPRIEQAWFAGVHSNVGGGYPQQGLSLVALEWMMAKAKTQPEDKNSGLRFVSTDMAFVKDKKYRFDKLYNSRSGFGTYYRYKPRDFTEVCNDKIKQVFIPTPQIHISVFERISQGVFGYAPGNIPNTFEVVNDQGTHPQSKAIAELVNHAAGNMQSATLLGQAKTPIMARRILHFVLVIYSLITLYWLIRGDLQASDMTLLDILKMLVSPDSLLENIGLLFRDHPIFIVVGIIIFGCTVKVRQITEHIFSQFWSKLRPNLQKLLQEENKTG</sequence>
<evidence type="ECO:0000313" key="3">
    <source>
        <dbReference type="EMBL" id="SJM91514.1"/>
    </source>
</evidence>
<dbReference type="PANTHER" id="PTHR33840">
    <property type="match status" value="1"/>
</dbReference>
<keyword evidence="1" id="KW-0812">Transmembrane</keyword>
<dbReference type="PANTHER" id="PTHR33840:SF1">
    <property type="entry name" value="TLE1 PHOSPHOLIPASE DOMAIN-CONTAINING PROTEIN"/>
    <property type="match status" value="1"/>
</dbReference>
<evidence type="ECO:0000313" key="4">
    <source>
        <dbReference type="Proteomes" id="UP000195442"/>
    </source>
</evidence>